<organism evidence="3 4">
    <name type="scientific">Segatella copri</name>
    <dbReference type="NCBI Taxonomy" id="165179"/>
    <lineage>
        <taxon>Bacteria</taxon>
        <taxon>Pseudomonadati</taxon>
        <taxon>Bacteroidota</taxon>
        <taxon>Bacteroidia</taxon>
        <taxon>Bacteroidales</taxon>
        <taxon>Prevotellaceae</taxon>
        <taxon>Segatella</taxon>
    </lineage>
</organism>
<dbReference type="SUPFAM" id="SSF81901">
    <property type="entry name" value="HCP-like"/>
    <property type="match status" value="2"/>
</dbReference>
<keyword evidence="1" id="KW-0732">Signal</keyword>
<accession>A0AAP3BDH1</accession>
<dbReference type="SMART" id="SM00671">
    <property type="entry name" value="SEL1"/>
    <property type="match status" value="8"/>
</dbReference>
<feature type="chain" id="PRO_5042953389" evidence="1">
    <location>
        <begin position="25"/>
        <end position="569"/>
    </location>
</feature>
<feature type="signal peptide" evidence="1">
    <location>
        <begin position="1"/>
        <end position="24"/>
    </location>
</feature>
<protein>
    <submittedName>
        <fullName evidence="3">Caspase family protein</fullName>
    </submittedName>
</protein>
<dbReference type="InterPro" id="IPR011990">
    <property type="entry name" value="TPR-like_helical_dom_sf"/>
</dbReference>
<dbReference type="Gene3D" id="1.25.40.10">
    <property type="entry name" value="Tetratricopeptide repeat domain"/>
    <property type="match status" value="3"/>
</dbReference>
<dbReference type="Pfam" id="PF08238">
    <property type="entry name" value="Sel1"/>
    <property type="match status" value="8"/>
</dbReference>
<name>A0AAP3BDH1_9BACT</name>
<dbReference type="PANTHER" id="PTHR11102:SF160">
    <property type="entry name" value="ERAD-ASSOCIATED E3 UBIQUITIN-PROTEIN LIGASE COMPONENT HRD3"/>
    <property type="match status" value="1"/>
</dbReference>
<comment type="caution">
    <text evidence="3">The sequence shown here is derived from an EMBL/GenBank/DDBJ whole genome shotgun (WGS) entry which is preliminary data.</text>
</comment>
<evidence type="ECO:0000259" key="2">
    <source>
        <dbReference type="Pfam" id="PF00656"/>
    </source>
</evidence>
<gene>
    <name evidence="3" type="ORF">ONT16_10340</name>
</gene>
<dbReference type="InterPro" id="IPR006597">
    <property type="entry name" value="Sel1-like"/>
</dbReference>
<sequence length="569" mass="63939">MKNKIKYICTIIIVLLSFAQQMKAQHNTDINIDEIMRKAEYGDAVSQYQLAAFYHNGDGIKEDQKLAYFWGLKAAKQDLAQAQYLVGYLYANGQGVTKNLANAIIWWKKCANHENDTELMKHDDFKSCIANAQYFLGYCYRNGEEVEKDPSEAFAWMNKAAKNGNIDAMWNVGFLYHGGIGVSKDLSKAYDFLQKAAEKGSSNGAFYLGVMYLDGDFVKKDEVKAFYWNKKAAESGFTTAELMLGSLYYKQGVGTKQDYKKANEWLTKAANKGVPQALCDLGWSYYLGQGVSKNYPEALRLFSKATEKNYPDGYNGIAYCKFYGFGTKKNEDEAISLIDKAIELSNNDNRFLDTKGEFYCKLGYVDKAKEIYDQIVNNDSTYYNGTSNSYLAGYFNNLQHIDTDDNIPCTTANSKNVFAVIIANEKYQSEKNVQYANRDGKIFSEYCYKTLGIPEKNIHFISNATLNNIKHGIKWLQDVINAYNGDARIIFYYAGHGIPDEKNKSAYLLPVDGYGSDVTTGYALEDLYKALGNRPSKSVTVFLDACFSGANRDGNMLASARGIAIKVKS</sequence>
<reference evidence="3" key="1">
    <citation type="submission" date="2022-11" db="EMBL/GenBank/DDBJ databases">
        <title>Genomic repertoires linked with pathogenic potency of arthritogenic Prevotella copri isolated from the gut of rheumatoid arthritis patients.</title>
        <authorList>
            <person name="Nii T."/>
            <person name="Maeda Y."/>
            <person name="Motooka D."/>
            <person name="Naito M."/>
            <person name="Matsumoto Y."/>
            <person name="Ogawa T."/>
            <person name="Oguro-Igashira E."/>
            <person name="Kishikawa T."/>
            <person name="Yamashita M."/>
            <person name="Koizumi S."/>
            <person name="Kurakawa T."/>
            <person name="Okumura R."/>
            <person name="Kayama H."/>
            <person name="Murakami M."/>
            <person name="Sakaguchi T."/>
            <person name="Das B."/>
            <person name="Nakamura S."/>
            <person name="Okada Y."/>
            <person name="Kumanogoh A."/>
            <person name="Takeda K."/>
        </authorList>
    </citation>
    <scope>NUCLEOTIDE SEQUENCE</scope>
    <source>
        <strain evidence="3">F3-75</strain>
    </source>
</reference>
<dbReference type="SUPFAM" id="SSF52129">
    <property type="entry name" value="Caspase-like"/>
    <property type="match status" value="1"/>
</dbReference>
<dbReference type="RefSeq" id="WP_264966350.1">
    <property type="nucleotide sequence ID" value="NZ_JAPDVK010000003.1"/>
</dbReference>
<dbReference type="InterPro" id="IPR029030">
    <property type="entry name" value="Caspase-like_dom_sf"/>
</dbReference>
<dbReference type="Proteomes" id="UP001209344">
    <property type="component" value="Unassembled WGS sequence"/>
</dbReference>
<dbReference type="GO" id="GO:0006508">
    <property type="term" value="P:proteolysis"/>
    <property type="evidence" value="ECO:0007669"/>
    <property type="project" value="InterPro"/>
</dbReference>
<feature type="domain" description="Peptidase C14 caspase" evidence="2">
    <location>
        <begin position="418"/>
        <end position="555"/>
    </location>
</feature>
<evidence type="ECO:0000313" key="3">
    <source>
        <dbReference type="EMBL" id="MCW4128643.1"/>
    </source>
</evidence>
<dbReference type="GO" id="GO:0004197">
    <property type="term" value="F:cysteine-type endopeptidase activity"/>
    <property type="evidence" value="ECO:0007669"/>
    <property type="project" value="InterPro"/>
</dbReference>
<dbReference type="EMBL" id="JAPDVK010000003">
    <property type="protein sequence ID" value="MCW4128643.1"/>
    <property type="molecule type" value="Genomic_DNA"/>
</dbReference>
<dbReference type="InterPro" id="IPR050767">
    <property type="entry name" value="Sel1_AlgK"/>
</dbReference>
<evidence type="ECO:0000256" key="1">
    <source>
        <dbReference type="SAM" id="SignalP"/>
    </source>
</evidence>
<proteinExistence type="predicted"/>
<dbReference type="Gene3D" id="3.40.50.1460">
    <property type="match status" value="1"/>
</dbReference>
<evidence type="ECO:0000313" key="4">
    <source>
        <dbReference type="Proteomes" id="UP001209344"/>
    </source>
</evidence>
<dbReference type="InterPro" id="IPR011600">
    <property type="entry name" value="Pept_C14_caspase"/>
</dbReference>
<dbReference type="Pfam" id="PF00656">
    <property type="entry name" value="Peptidase_C14"/>
    <property type="match status" value="1"/>
</dbReference>
<dbReference type="PANTHER" id="PTHR11102">
    <property type="entry name" value="SEL-1-LIKE PROTEIN"/>
    <property type="match status" value="1"/>
</dbReference>
<dbReference type="AlphaFoldDB" id="A0AAP3BDH1"/>